<comment type="caution">
    <text evidence="2">The sequence shown here is derived from an EMBL/GenBank/DDBJ whole genome shotgun (WGS) entry which is preliminary data.</text>
</comment>
<evidence type="ECO:0000313" key="3">
    <source>
        <dbReference type="Proteomes" id="UP001238215"/>
    </source>
</evidence>
<dbReference type="AlphaFoldDB" id="A0AAJ1SN42"/>
<feature type="transmembrane region" description="Helical" evidence="1">
    <location>
        <begin position="151"/>
        <end position="176"/>
    </location>
</feature>
<accession>A0AAJ1SN42</accession>
<name>A0AAJ1SN42_9ENTE</name>
<dbReference type="RefSeq" id="WP_306403387.1">
    <property type="nucleotide sequence ID" value="NZ_JAVBZS010000194.1"/>
</dbReference>
<proteinExistence type="predicted"/>
<organism evidence="2 3">
    <name type="scientific">Enterococcus lactis</name>
    <dbReference type="NCBI Taxonomy" id="357441"/>
    <lineage>
        <taxon>Bacteria</taxon>
        <taxon>Bacillati</taxon>
        <taxon>Bacillota</taxon>
        <taxon>Bacilli</taxon>
        <taxon>Lactobacillales</taxon>
        <taxon>Enterococcaceae</taxon>
        <taxon>Enterococcus</taxon>
    </lineage>
</organism>
<feature type="transmembrane region" description="Helical" evidence="1">
    <location>
        <begin position="42"/>
        <end position="60"/>
    </location>
</feature>
<protein>
    <submittedName>
        <fullName evidence="2">Uncharacterized protein</fullName>
    </submittedName>
</protein>
<evidence type="ECO:0000313" key="2">
    <source>
        <dbReference type="EMBL" id="MDP8591430.1"/>
    </source>
</evidence>
<keyword evidence="1" id="KW-0472">Membrane</keyword>
<reference evidence="2 3" key="1">
    <citation type="submission" date="2023-08" db="EMBL/GenBank/DDBJ databases">
        <title>Whole genome sequencing of Enterococcus.</title>
        <authorList>
            <person name="Kaptchouang Tchatchouang C.D."/>
            <person name="Ateba C.N."/>
        </authorList>
    </citation>
    <scope>NUCLEOTIDE SEQUENCE [LARGE SCALE GENOMIC DNA]</scope>
    <source>
        <strain evidence="2 3">ENT3_CNKT_NWU</strain>
    </source>
</reference>
<feature type="transmembrane region" description="Helical" evidence="1">
    <location>
        <begin position="66"/>
        <end position="88"/>
    </location>
</feature>
<dbReference type="EMBL" id="JAVBZS010000194">
    <property type="protein sequence ID" value="MDP8591430.1"/>
    <property type="molecule type" value="Genomic_DNA"/>
</dbReference>
<sequence length="189" mass="21993">MLTKHIEYLKVACSKHFNDIKKAKKRKDYYWLDRVNVIHNELIVILCVIFSVFYVCGKFLSIRNSISDTITISSIILGVVGVLIGLLISMKEDSKFFISAEKAGKDDFFYKNLMSKLRNAFLTNLFFVVLTLMLNLILPTASFWIKGVFLVFWSFLFLKTLWQVAYLIILITKIITYEPPKTNKIRKKS</sequence>
<feature type="transmembrane region" description="Helical" evidence="1">
    <location>
        <begin position="121"/>
        <end position="145"/>
    </location>
</feature>
<gene>
    <name evidence="2" type="ORF">RAN64_15895</name>
</gene>
<evidence type="ECO:0000256" key="1">
    <source>
        <dbReference type="SAM" id="Phobius"/>
    </source>
</evidence>
<keyword evidence="3" id="KW-1185">Reference proteome</keyword>
<keyword evidence="1" id="KW-1133">Transmembrane helix</keyword>
<keyword evidence="1" id="KW-0812">Transmembrane</keyword>
<dbReference type="Proteomes" id="UP001238215">
    <property type="component" value="Unassembled WGS sequence"/>
</dbReference>